<evidence type="ECO:0000313" key="1">
    <source>
        <dbReference type="EMBL" id="SKC83482.1"/>
    </source>
</evidence>
<keyword evidence="2" id="KW-1185">Reference proteome</keyword>
<reference evidence="1 2" key="1">
    <citation type="submission" date="2017-02" db="EMBL/GenBank/DDBJ databases">
        <authorList>
            <person name="Peterson S.W."/>
        </authorList>
    </citation>
    <scope>NUCLEOTIDE SEQUENCE [LARGE SCALE GENOMIC DNA]</scope>
    <source>
        <strain evidence="1 2">M1</strain>
    </source>
</reference>
<gene>
    <name evidence="1" type="ORF">SAMN02194393_03919</name>
</gene>
<dbReference type="EMBL" id="FUZT01000010">
    <property type="protein sequence ID" value="SKC83482.1"/>
    <property type="molecule type" value="Genomic_DNA"/>
</dbReference>
<proteinExistence type="predicted"/>
<dbReference type="RefSeq" id="WP_079493963.1">
    <property type="nucleotide sequence ID" value="NZ_FUZT01000010.1"/>
</dbReference>
<dbReference type="AlphaFoldDB" id="A0A1T5M5H2"/>
<name>A0A1T5M5H2_9FIRM</name>
<evidence type="ECO:0000313" key="2">
    <source>
        <dbReference type="Proteomes" id="UP000190285"/>
    </source>
</evidence>
<organism evidence="1 2">
    <name type="scientific">Maledivibacter halophilus</name>
    <dbReference type="NCBI Taxonomy" id="36842"/>
    <lineage>
        <taxon>Bacteria</taxon>
        <taxon>Bacillati</taxon>
        <taxon>Bacillota</taxon>
        <taxon>Clostridia</taxon>
        <taxon>Peptostreptococcales</taxon>
        <taxon>Caminicellaceae</taxon>
        <taxon>Maledivibacter</taxon>
    </lineage>
</organism>
<dbReference type="Proteomes" id="UP000190285">
    <property type="component" value="Unassembled WGS sequence"/>
</dbReference>
<dbReference type="OrthoDB" id="10005767at2"/>
<sequence>MIKINKDMVLVIFLIVIIGITCINNKDNIKKIDIAQDLLLEEAKFYGVDINIDEKAKNTDLKNYISIEEARFWGVSQAF</sequence>
<accession>A0A1T5M5H2</accession>
<protein>
    <submittedName>
        <fullName evidence="1">Uncharacterized protein</fullName>
    </submittedName>
</protein>